<organism evidence="2 3">
    <name type="scientific">Musa troglodytarum</name>
    <name type="common">fe'i banana</name>
    <dbReference type="NCBI Taxonomy" id="320322"/>
    <lineage>
        <taxon>Eukaryota</taxon>
        <taxon>Viridiplantae</taxon>
        <taxon>Streptophyta</taxon>
        <taxon>Embryophyta</taxon>
        <taxon>Tracheophyta</taxon>
        <taxon>Spermatophyta</taxon>
        <taxon>Magnoliopsida</taxon>
        <taxon>Liliopsida</taxon>
        <taxon>Zingiberales</taxon>
        <taxon>Musaceae</taxon>
        <taxon>Musa</taxon>
    </lineage>
</organism>
<dbReference type="AlphaFoldDB" id="A0A9E7JPA4"/>
<accession>A0A9E7JPA4</accession>
<evidence type="ECO:0000256" key="1">
    <source>
        <dbReference type="SAM" id="MobiDB-lite"/>
    </source>
</evidence>
<protein>
    <submittedName>
        <fullName evidence="2">Uncharacterized protein</fullName>
    </submittedName>
</protein>
<name>A0A9E7JPA4_9LILI</name>
<reference evidence="2" key="1">
    <citation type="submission" date="2022-05" db="EMBL/GenBank/DDBJ databases">
        <title>The Musa troglodytarum L. genome provides insights into the mechanism of non-climacteric behaviour and enrichment of carotenoids.</title>
        <authorList>
            <person name="Wang J."/>
        </authorList>
    </citation>
    <scope>NUCLEOTIDE SEQUENCE</scope>
    <source>
        <tissue evidence="2">Leaf</tissue>
    </source>
</reference>
<gene>
    <name evidence="2" type="ORF">MUK42_27748</name>
</gene>
<feature type="compositionally biased region" description="Basic and acidic residues" evidence="1">
    <location>
        <begin position="10"/>
        <end position="27"/>
    </location>
</feature>
<keyword evidence="3" id="KW-1185">Reference proteome</keyword>
<evidence type="ECO:0000313" key="3">
    <source>
        <dbReference type="Proteomes" id="UP001055439"/>
    </source>
</evidence>
<proteinExistence type="predicted"/>
<dbReference type="Proteomes" id="UP001055439">
    <property type="component" value="Chromosome 2"/>
</dbReference>
<evidence type="ECO:0000313" key="2">
    <source>
        <dbReference type="EMBL" id="URD88408.1"/>
    </source>
</evidence>
<dbReference type="EMBL" id="CP097504">
    <property type="protein sequence ID" value="URD88408.1"/>
    <property type="molecule type" value="Genomic_DNA"/>
</dbReference>
<feature type="compositionally biased region" description="Basic and acidic residues" evidence="1">
    <location>
        <begin position="38"/>
        <end position="57"/>
    </location>
</feature>
<feature type="compositionally biased region" description="Basic residues" evidence="1">
    <location>
        <begin position="28"/>
        <end position="37"/>
    </location>
</feature>
<sequence length="113" mass="13170">MPGSHSQASRTKEKAIFYRHPRLEREKKKQKKKKKKEKKEERQKGKGDAKGRVEMAKTIKCSPSADKDSVLRSFIVSRSRRRHPPNLQGKQWKWPPSSVSLTHAWAEGTRHVE</sequence>
<feature type="region of interest" description="Disordered" evidence="1">
    <location>
        <begin position="1"/>
        <end position="67"/>
    </location>
</feature>